<accession>A0A9N9K5W7</accession>
<sequence>DNLHALMIATRIIGLAQMCGIPEIGLLDIIEGLSKSYIFETTGRTIVAGMRGRHSSEVYNIGLGIRGSLENVHKNFMIEAGGFKGSREV</sequence>
<name>A0A9N9K5W7_9GLOM</name>
<proteinExistence type="predicted"/>
<dbReference type="AlphaFoldDB" id="A0A9N9K5W7"/>
<keyword evidence="2" id="KW-1185">Reference proteome</keyword>
<dbReference type="Proteomes" id="UP000789396">
    <property type="component" value="Unassembled WGS sequence"/>
</dbReference>
<feature type="non-terminal residue" evidence="1">
    <location>
        <position position="89"/>
    </location>
</feature>
<evidence type="ECO:0000313" key="1">
    <source>
        <dbReference type="EMBL" id="CAG8813371.1"/>
    </source>
</evidence>
<gene>
    <name evidence="1" type="ORF">RFULGI_LOCUS18998</name>
</gene>
<dbReference type="EMBL" id="CAJVPZ010088401">
    <property type="protein sequence ID" value="CAG8813371.1"/>
    <property type="molecule type" value="Genomic_DNA"/>
</dbReference>
<reference evidence="1" key="1">
    <citation type="submission" date="2021-06" db="EMBL/GenBank/DDBJ databases">
        <authorList>
            <person name="Kallberg Y."/>
            <person name="Tangrot J."/>
            <person name="Rosling A."/>
        </authorList>
    </citation>
    <scope>NUCLEOTIDE SEQUENCE</scope>
    <source>
        <strain evidence="1">IN212</strain>
    </source>
</reference>
<dbReference type="OrthoDB" id="4428833at2759"/>
<feature type="non-terminal residue" evidence="1">
    <location>
        <position position="1"/>
    </location>
</feature>
<organism evidence="1 2">
    <name type="scientific">Racocetra fulgida</name>
    <dbReference type="NCBI Taxonomy" id="60492"/>
    <lineage>
        <taxon>Eukaryota</taxon>
        <taxon>Fungi</taxon>
        <taxon>Fungi incertae sedis</taxon>
        <taxon>Mucoromycota</taxon>
        <taxon>Glomeromycotina</taxon>
        <taxon>Glomeromycetes</taxon>
        <taxon>Diversisporales</taxon>
        <taxon>Gigasporaceae</taxon>
        <taxon>Racocetra</taxon>
    </lineage>
</organism>
<evidence type="ECO:0000313" key="2">
    <source>
        <dbReference type="Proteomes" id="UP000789396"/>
    </source>
</evidence>
<comment type="caution">
    <text evidence="1">The sequence shown here is derived from an EMBL/GenBank/DDBJ whole genome shotgun (WGS) entry which is preliminary data.</text>
</comment>
<protein>
    <submittedName>
        <fullName evidence="1">7066_t:CDS:1</fullName>
    </submittedName>
</protein>